<dbReference type="InterPro" id="IPR005467">
    <property type="entry name" value="His_kinase_dom"/>
</dbReference>
<dbReference type="SMART" id="SM00448">
    <property type="entry name" value="REC"/>
    <property type="match status" value="1"/>
</dbReference>
<dbReference type="InterPro" id="IPR011006">
    <property type="entry name" value="CheY-like_superfamily"/>
</dbReference>
<keyword evidence="8" id="KW-0547">Nucleotide-binding</keyword>
<dbReference type="Pfam" id="PF01590">
    <property type="entry name" value="GAF"/>
    <property type="match status" value="1"/>
</dbReference>
<organism evidence="8 9">
    <name type="scientific">Planoprotostelium fungivorum</name>
    <dbReference type="NCBI Taxonomy" id="1890364"/>
    <lineage>
        <taxon>Eukaryota</taxon>
        <taxon>Amoebozoa</taxon>
        <taxon>Evosea</taxon>
        <taxon>Variosea</taxon>
        <taxon>Cavosteliida</taxon>
        <taxon>Cavosteliaceae</taxon>
        <taxon>Planoprotostelium</taxon>
    </lineage>
</organism>
<dbReference type="SMART" id="SM00220">
    <property type="entry name" value="S_TKc"/>
    <property type="match status" value="1"/>
</dbReference>
<dbReference type="PROSITE" id="PS50011">
    <property type="entry name" value="PROTEIN_KINASE_DOM"/>
    <property type="match status" value="1"/>
</dbReference>
<evidence type="ECO:0000259" key="7">
    <source>
        <dbReference type="PROSITE" id="PS50110"/>
    </source>
</evidence>
<reference evidence="8 9" key="1">
    <citation type="journal article" date="2018" name="Genome Biol. Evol.">
        <title>Multiple Roots of Fruiting Body Formation in Amoebozoa.</title>
        <authorList>
            <person name="Hillmann F."/>
            <person name="Forbes G."/>
            <person name="Novohradska S."/>
            <person name="Ferling I."/>
            <person name="Riege K."/>
            <person name="Groth M."/>
            <person name="Westermann M."/>
            <person name="Marz M."/>
            <person name="Spaller T."/>
            <person name="Winckler T."/>
            <person name="Schaap P."/>
            <person name="Glockner G."/>
        </authorList>
    </citation>
    <scope>NUCLEOTIDE SEQUENCE [LARGE SCALE GENOMIC DNA]</scope>
    <source>
        <strain evidence="8 9">Jena</strain>
    </source>
</reference>
<evidence type="ECO:0000256" key="2">
    <source>
        <dbReference type="ARBA" id="ARBA00022679"/>
    </source>
</evidence>
<dbReference type="PROSITE" id="PS50109">
    <property type="entry name" value="HIS_KIN"/>
    <property type="match status" value="1"/>
</dbReference>
<dbReference type="InterPro" id="IPR053159">
    <property type="entry name" value="Hybrid_Histidine_Kinase"/>
</dbReference>
<dbReference type="InterPro" id="IPR003594">
    <property type="entry name" value="HATPase_dom"/>
</dbReference>
<dbReference type="Gene3D" id="1.10.510.10">
    <property type="entry name" value="Transferase(Phosphotransferase) domain 1"/>
    <property type="match status" value="1"/>
</dbReference>
<dbReference type="Pfam" id="PF00512">
    <property type="entry name" value="HisKA"/>
    <property type="match status" value="1"/>
</dbReference>
<dbReference type="SMART" id="SM00388">
    <property type="entry name" value="HisKA"/>
    <property type="match status" value="1"/>
</dbReference>
<dbReference type="OrthoDB" id="19417at2759"/>
<name>A0A2P6MZJ4_9EUKA</name>
<dbReference type="PANTHER" id="PTHR43642:SF1">
    <property type="entry name" value="HYBRID SIGNAL TRANSDUCTION HISTIDINE KINASE G"/>
    <property type="match status" value="1"/>
</dbReference>
<evidence type="ECO:0000256" key="1">
    <source>
        <dbReference type="ARBA" id="ARBA00022553"/>
    </source>
</evidence>
<feature type="domain" description="Protein kinase" evidence="5">
    <location>
        <begin position="1"/>
        <end position="289"/>
    </location>
</feature>
<gene>
    <name evidence="8" type="ORF">PROFUN_14542</name>
</gene>
<proteinExistence type="predicted"/>
<dbReference type="InterPro" id="IPR036890">
    <property type="entry name" value="HATPase_C_sf"/>
</dbReference>
<dbReference type="InterPro" id="IPR029016">
    <property type="entry name" value="GAF-like_dom_sf"/>
</dbReference>
<dbReference type="Gene3D" id="3.30.450.40">
    <property type="match status" value="1"/>
</dbReference>
<evidence type="ECO:0000256" key="4">
    <source>
        <dbReference type="PROSITE-ProRule" id="PRU00169"/>
    </source>
</evidence>
<feature type="domain" description="Histidine kinase" evidence="6">
    <location>
        <begin position="1514"/>
        <end position="1762"/>
    </location>
</feature>
<dbReference type="SUPFAM" id="SSF55781">
    <property type="entry name" value="GAF domain-like"/>
    <property type="match status" value="1"/>
</dbReference>
<dbReference type="EMBL" id="MDYQ01000279">
    <property type="protein sequence ID" value="PRP77128.1"/>
    <property type="molecule type" value="Genomic_DNA"/>
</dbReference>
<dbReference type="SMART" id="SM00387">
    <property type="entry name" value="HATPase_c"/>
    <property type="match status" value="1"/>
</dbReference>
<dbReference type="SMART" id="SM00065">
    <property type="entry name" value="GAF"/>
    <property type="match status" value="1"/>
</dbReference>
<evidence type="ECO:0000313" key="9">
    <source>
        <dbReference type="Proteomes" id="UP000241769"/>
    </source>
</evidence>
<protein>
    <submittedName>
        <fullName evidence="8">ATP-binding region ATPase domain protein</fullName>
    </submittedName>
</protein>
<accession>A0A2P6MZJ4</accession>
<dbReference type="Pfam" id="PF00069">
    <property type="entry name" value="Pkinase"/>
    <property type="match status" value="1"/>
</dbReference>
<dbReference type="SUPFAM" id="SSF52172">
    <property type="entry name" value="CheY-like"/>
    <property type="match status" value="1"/>
</dbReference>
<evidence type="ECO:0000259" key="6">
    <source>
        <dbReference type="PROSITE" id="PS50109"/>
    </source>
</evidence>
<dbReference type="CDD" id="cd17546">
    <property type="entry name" value="REC_hyHK_CKI1_RcsC-like"/>
    <property type="match status" value="1"/>
</dbReference>
<dbReference type="InterPro" id="IPR000719">
    <property type="entry name" value="Prot_kinase_dom"/>
</dbReference>
<evidence type="ECO:0000259" key="5">
    <source>
        <dbReference type="PROSITE" id="PS50011"/>
    </source>
</evidence>
<dbReference type="Gene3D" id="3.30.565.10">
    <property type="entry name" value="Histidine kinase-like ATPase, C-terminal domain"/>
    <property type="match status" value="1"/>
</dbReference>
<dbReference type="Gene3D" id="3.40.50.2300">
    <property type="match status" value="1"/>
</dbReference>
<sequence length="1928" mass="218214">MSDVSKWFLLLNTPAEVFQPGLMQLGERSVPVKGLDTYVTVQTSYSLGQILHVGRHSIVQRATHNATGILVTTKRPITVGKKMFEKYAREIVKTPDTQMVVTNHFDGESLDHILQTGGFTLIEFLFFALDVVEAIGEIHLGGVVHQQLTPNHILYNKGTRQIRIIDFSLSTLLNKVRPVVSKVNNFSDHYEYISPEQTGRMNREVDYRTDHYTLGVVFHRILTGSMPFTSKNTTDLFYEIIARTPNPASSMNQGVSLSLSYIVLKLLSKSMDNRYQSTYGIKCDLQRCLEETMRGENSTFIVGQHDVRSIFQVSQKMYGREQERQKLLHVFEDVSNGVIPSQLVLVGGHSGIGKTLLINEVQRPLLKNSGQFISGKVDQFSKGIPYASLIQAFRGLIRMILMEPAERIEYWKKVLLQGLNGKGQAIIDTIPEVELIIGPQPELPVLGSLENLNRFKAVFVDFISVIAQKDHPLILFLDDLQWADTPTLTLVETVMLRPKMKYLMIIGAYRSNEVGGQHPLSVVMSSVREKKNVVDIILKELSEDNVKNLLTDTLRCTDSRLIDPLASIVMAKTKGNPFFTNSMLMSLSRDHLIRWHAATGKWVWDIKEILSSDMTDDVVVLMKRNIQALPQETLRTISMAASIGNTFDVPLLSTVMHTPIREVVTALWPAVKKELLLIQGEEASIAFDERELDELLCGATIRFLHDRVQQAAYELIPQSDRPSIHLDIGRTFLSSLPSDKVEERVFEILPHFKLSSNIITDAGERDRLASLCLTAGEKAKKSSAYAPGVEYSRMGIKMMGEDFWERDYDRALSLHKILAECLYLSGDFATAESLYLDLVPRCKSVDDTASVYFIQATQFEYQQRYSDVVVVLMKCLQLYNIDLPIDFLDHSDEIYIEPAKEEFAKMKKTIDERSISSFVDIPEANTVSEEQSMKAFAGMWAALYIIGRNNLRALAMTKAVNYAMGVGRNHYTAIIYSNWVSSVPQLVEDYSWSQKVVDMAFALLPIYSNDSLVNRALFGSAWGAFRTMSAHVSVPLLREALDRSIENADVPYMCYCGDNVLTFSWHAAVPLPEVEQLFKRVMGFMESNHMHIGLHLGRMEGWKAVEKDYLQHCETFILSYGGYWSMRLREAFWTRNQDFHYLLDVLHNFHKYRFLMEGYYSYMELNFLAQITMLRMIQDELWKNLSQDEKQFINDWLVEGNKNFAQWTKYCPSSNEHKKLIIHGVAAEIEGRPLEEVLSYYSQAVQSAQEHKFPQYEALALEYTGSLLHSKLLTYHAERPIKDAHRLYAAWGSKLKTEQLENDFPSLFANALEKRRTISENDVIDQIMISRVNEAISLDMNLEQLLSIMMKEIIRNSGAQSGLFMIRSNDDFSLVLEGTLDHIKVDINGTPLGLGNGQKIIPAIVNLVARTGAPFLADDLQNHPEFGENDFVRDSGIKSVLCAPLMKNGAVKGIVYLENSLSNNVFNQQRGKVVLSIAVQISVHLESAKFAQFLEKETNQLKAVKTMMEEFVDVLCHELRNPLNGIFGSKQVMEEQFEKLKGELFDNINVLNVSEFLNKRDVIQVSEVLASLTDQEEMLRAISISSDHLKEIVDTVLTVSALDNKSLSLQISTFDPKEVLKKASLMFKPKLQSQGIVLTEQATDENIQVNGDRHRLMQILINVISNALKTISRGNLNLSLRYEVLFEVKDNGDGMAPSEVERLFRRFSRGSDSPNPLKTSSENAGLGLSFARELTSMMDGEIIVESKKGVGTVYRFYITCTKADNIKKRRAEDTYDDESEEVAAKRARSKHILIVEDNTINQKLLQRILVSKGFTVEIAENGQVGVEKFLASISPGGVPFDAILMDFEMPIMNGIEATKRIRQLEEQQKLENPASPDMTPIIGVSANTREAHSQKAFSVGMDAYIHKPFIKKDILDAIELKREGRKFC</sequence>
<keyword evidence="1 4" id="KW-0597">Phosphoprotein</keyword>
<dbReference type="InterPro" id="IPR027417">
    <property type="entry name" value="P-loop_NTPase"/>
</dbReference>
<dbReference type="SUPFAM" id="SSF52540">
    <property type="entry name" value="P-loop containing nucleoside triphosphate hydrolases"/>
    <property type="match status" value="1"/>
</dbReference>
<keyword evidence="8" id="KW-0067">ATP-binding</keyword>
<dbReference type="Gene3D" id="3.40.50.300">
    <property type="entry name" value="P-loop containing nucleotide triphosphate hydrolases"/>
    <property type="match status" value="1"/>
</dbReference>
<dbReference type="InterPro" id="IPR001789">
    <property type="entry name" value="Sig_transdc_resp-reg_receiver"/>
</dbReference>
<dbReference type="Gene3D" id="1.10.287.130">
    <property type="match status" value="1"/>
</dbReference>
<dbReference type="GO" id="GO:0000155">
    <property type="term" value="F:phosphorelay sensor kinase activity"/>
    <property type="evidence" value="ECO:0007669"/>
    <property type="project" value="InterPro"/>
</dbReference>
<dbReference type="InterPro" id="IPR036097">
    <property type="entry name" value="HisK_dim/P_sf"/>
</dbReference>
<dbReference type="Pfam" id="PF00072">
    <property type="entry name" value="Response_reg"/>
    <property type="match status" value="1"/>
</dbReference>
<dbReference type="InterPro" id="IPR004358">
    <property type="entry name" value="Sig_transdc_His_kin-like_C"/>
</dbReference>
<dbReference type="SUPFAM" id="SSF56112">
    <property type="entry name" value="Protein kinase-like (PK-like)"/>
    <property type="match status" value="1"/>
</dbReference>
<evidence type="ECO:0000256" key="3">
    <source>
        <dbReference type="ARBA" id="ARBA00022777"/>
    </source>
</evidence>
<keyword evidence="9" id="KW-1185">Reference proteome</keyword>
<dbReference type="Proteomes" id="UP000241769">
    <property type="component" value="Unassembled WGS sequence"/>
</dbReference>
<dbReference type="SUPFAM" id="SSF47384">
    <property type="entry name" value="Homodimeric domain of signal transducing histidine kinase"/>
    <property type="match status" value="1"/>
</dbReference>
<comment type="caution">
    <text evidence="8">The sequence shown here is derived from an EMBL/GenBank/DDBJ whole genome shotgun (WGS) entry which is preliminary data.</text>
</comment>
<dbReference type="SUPFAM" id="SSF55874">
    <property type="entry name" value="ATPase domain of HSP90 chaperone/DNA topoisomerase II/histidine kinase"/>
    <property type="match status" value="1"/>
</dbReference>
<dbReference type="InterPro" id="IPR041664">
    <property type="entry name" value="AAA_16"/>
</dbReference>
<dbReference type="STRING" id="1890364.A0A2P6MZJ4"/>
<dbReference type="CDD" id="cd00082">
    <property type="entry name" value="HisKA"/>
    <property type="match status" value="1"/>
</dbReference>
<dbReference type="PANTHER" id="PTHR43642">
    <property type="entry name" value="HYBRID SIGNAL TRANSDUCTION HISTIDINE KINASE G"/>
    <property type="match status" value="1"/>
</dbReference>
<evidence type="ECO:0000313" key="8">
    <source>
        <dbReference type="EMBL" id="PRP77128.1"/>
    </source>
</evidence>
<feature type="modified residue" description="4-aspartylphosphate" evidence="4">
    <location>
        <position position="1846"/>
    </location>
</feature>
<keyword evidence="3" id="KW-0418">Kinase</keyword>
<dbReference type="Pfam" id="PF02518">
    <property type="entry name" value="HATPase_c"/>
    <property type="match status" value="1"/>
</dbReference>
<dbReference type="InterPro" id="IPR003018">
    <property type="entry name" value="GAF"/>
</dbReference>
<dbReference type="Pfam" id="PF13191">
    <property type="entry name" value="AAA_16"/>
    <property type="match status" value="1"/>
</dbReference>
<dbReference type="GO" id="GO:0005524">
    <property type="term" value="F:ATP binding"/>
    <property type="evidence" value="ECO:0007669"/>
    <property type="project" value="UniProtKB-KW"/>
</dbReference>
<dbReference type="PROSITE" id="PS50110">
    <property type="entry name" value="RESPONSE_REGULATORY"/>
    <property type="match status" value="1"/>
</dbReference>
<keyword evidence="2" id="KW-0808">Transferase</keyword>
<feature type="domain" description="Response regulatory" evidence="7">
    <location>
        <begin position="1791"/>
        <end position="1922"/>
    </location>
</feature>
<dbReference type="PRINTS" id="PR00344">
    <property type="entry name" value="BCTRLSENSOR"/>
</dbReference>
<dbReference type="InterPro" id="IPR003661">
    <property type="entry name" value="HisK_dim/P_dom"/>
</dbReference>
<dbReference type="InParanoid" id="A0A2P6MZJ4"/>
<dbReference type="InterPro" id="IPR011009">
    <property type="entry name" value="Kinase-like_dom_sf"/>
</dbReference>